<dbReference type="Proteomes" id="UP001153269">
    <property type="component" value="Unassembled WGS sequence"/>
</dbReference>
<reference evidence="1" key="1">
    <citation type="submission" date="2020-03" db="EMBL/GenBank/DDBJ databases">
        <authorList>
            <person name="Weist P."/>
        </authorList>
    </citation>
    <scope>NUCLEOTIDE SEQUENCE</scope>
</reference>
<dbReference type="EMBL" id="CADEAL010003919">
    <property type="protein sequence ID" value="CAB1446550.1"/>
    <property type="molecule type" value="Genomic_DNA"/>
</dbReference>
<sequence>MHPQKPPARNVLFWALNDTLLTNFPSLALTHPVPRKQHTGFINCGTGRRGLIKLTGVITRRLPCLGSEGGRWNKGVMEKGMKPSSHSVLDGFFPVTPCRSRFKE</sequence>
<evidence type="ECO:0000313" key="1">
    <source>
        <dbReference type="EMBL" id="CAB1446550.1"/>
    </source>
</evidence>
<comment type="caution">
    <text evidence="1">The sequence shown here is derived from an EMBL/GenBank/DDBJ whole genome shotgun (WGS) entry which is preliminary data.</text>
</comment>
<evidence type="ECO:0000313" key="2">
    <source>
        <dbReference type="Proteomes" id="UP001153269"/>
    </source>
</evidence>
<dbReference type="AlphaFoldDB" id="A0A9N7VDT2"/>
<accession>A0A9N7VDT2</accession>
<name>A0A9N7VDT2_PLEPL</name>
<proteinExistence type="predicted"/>
<gene>
    <name evidence="1" type="ORF">PLEPLA_LOCUS34275</name>
</gene>
<keyword evidence="2" id="KW-1185">Reference proteome</keyword>
<protein>
    <submittedName>
        <fullName evidence="1">Uncharacterized protein</fullName>
    </submittedName>
</protein>
<organism evidence="1 2">
    <name type="scientific">Pleuronectes platessa</name>
    <name type="common">European plaice</name>
    <dbReference type="NCBI Taxonomy" id="8262"/>
    <lineage>
        <taxon>Eukaryota</taxon>
        <taxon>Metazoa</taxon>
        <taxon>Chordata</taxon>
        <taxon>Craniata</taxon>
        <taxon>Vertebrata</taxon>
        <taxon>Euteleostomi</taxon>
        <taxon>Actinopterygii</taxon>
        <taxon>Neopterygii</taxon>
        <taxon>Teleostei</taxon>
        <taxon>Neoteleostei</taxon>
        <taxon>Acanthomorphata</taxon>
        <taxon>Carangaria</taxon>
        <taxon>Pleuronectiformes</taxon>
        <taxon>Pleuronectoidei</taxon>
        <taxon>Pleuronectidae</taxon>
        <taxon>Pleuronectes</taxon>
    </lineage>
</organism>